<feature type="transmembrane region" description="Helical" evidence="6">
    <location>
        <begin position="189"/>
        <end position="208"/>
    </location>
</feature>
<feature type="transmembrane region" description="Helical" evidence="6">
    <location>
        <begin position="437"/>
        <end position="460"/>
    </location>
</feature>
<dbReference type="SUPFAM" id="SSF103473">
    <property type="entry name" value="MFS general substrate transporter"/>
    <property type="match status" value="1"/>
</dbReference>
<proteinExistence type="predicted"/>
<feature type="transmembrane region" description="Helical" evidence="6">
    <location>
        <begin position="32"/>
        <end position="53"/>
    </location>
</feature>
<comment type="caution">
    <text evidence="8">The sequence shown here is derived from an EMBL/GenBank/DDBJ whole genome shotgun (WGS) entry which is preliminary data.</text>
</comment>
<feature type="transmembrane region" description="Helical" evidence="6">
    <location>
        <begin position="393"/>
        <end position="417"/>
    </location>
</feature>
<dbReference type="GO" id="GO:0005886">
    <property type="term" value="C:plasma membrane"/>
    <property type="evidence" value="ECO:0007669"/>
    <property type="project" value="UniProtKB-SubCell"/>
</dbReference>
<keyword evidence="4 6" id="KW-0472">Membrane</keyword>
<evidence type="ECO:0000256" key="3">
    <source>
        <dbReference type="ARBA" id="ARBA00022989"/>
    </source>
</evidence>
<keyword evidence="3 6" id="KW-1133">Transmembrane helix</keyword>
<feature type="transmembrane region" description="Helical" evidence="6">
    <location>
        <begin position="73"/>
        <end position="93"/>
    </location>
</feature>
<dbReference type="RefSeq" id="WP_004567606.1">
    <property type="nucleotide sequence ID" value="NZ_JAAOYN010000001.1"/>
</dbReference>
<feature type="domain" description="Major facilitator superfamily (MFS) profile" evidence="7">
    <location>
        <begin position="35"/>
        <end position="464"/>
    </location>
</feature>
<feature type="transmembrane region" description="Helical" evidence="6">
    <location>
        <begin position="162"/>
        <end position="183"/>
    </location>
</feature>
<dbReference type="InterPro" id="IPR050382">
    <property type="entry name" value="MFS_Na/Anion_cotransporter"/>
</dbReference>
<dbReference type="Pfam" id="PF07690">
    <property type="entry name" value="MFS_1"/>
    <property type="match status" value="1"/>
</dbReference>
<feature type="transmembrane region" description="Helical" evidence="6">
    <location>
        <begin position="291"/>
        <end position="316"/>
    </location>
</feature>
<evidence type="ECO:0000313" key="9">
    <source>
        <dbReference type="Proteomes" id="UP000186091"/>
    </source>
</evidence>
<sequence>MTIKTQIDAEGRELTSSSAHTKDNDRKRLRRAWVVVFLLVIFQIIAFADKAVLGLVSTDAMAELGLTPTQFGMIGSSFFLLYSIVSIVTGVIASRVSVHWIVLTLGVIWAVMQFPMLLGGGAAVLLATRIILGGAEGPATAMSLTSAHTWFKPKERALPSSLIATGSTLGPIIAAPVLTLVITAWGWRWAFGVLGIVGLVWSVSWLLFGGSGPFLANKKQKVPADTAEKIEESSVAEISSVDDQPSFPIWRVLLSLSFLAALVGAASNFFVQGFLTTWLPQYLETVIGLPLTQVGVVTTFPWIIGALVLLTLGAVGDRMMRRGLTARVSIAALFGLSTTVAGISFLLVTVTSGSISVVFLAIAGGCSLVFPMAATAVSYCVGVKQRPIIMATLGGLAATGAIVSPTLVGSLMTQAGYVAPAKGVSPSPEMVATMTSGVHSAFGITGIFLIIGGVLCILFLRPERTVQRLREHHDRNSSTL</sequence>
<accession>A0AB36I5Q5</accession>
<dbReference type="PANTHER" id="PTHR11662">
    <property type="entry name" value="SOLUTE CARRIER FAMILY 17"/>
    <property type="match status" value="1"/>
</dbReference>
<feature type="transmembrane region" description="Helical" evidence="6">
    <location>
        <begin position="355"/>
        <end position="381"/>
    </location>
</feature>
<feature type="transmembrane region" description="Helical" evidence="6">
    <location>
        <begin position="252"/>
        <end position="271"/>
    </location>
</feature>
<feature type="transmembrane region" description="Helical" evidence="6">
    <location>
        <begin position="130"/>
        <end position="150"/>
    </location>
</feature>
<dbReference type="InterPro" id="IPR011701">
    <property type="entry name" value="MFS"/>
</dbReference>
<reference evidence="8 9" key="1">
    <citation type="submission" date="2015-12" db="EMBL/GenBank/DDBJ databases">
        <title>Genome sequence of Corynebacterium AS 1.542.</title>
        <authorList>
            <person name="Yang J."/>
            <person name="Yang S."/>
        </authorList>
    </citation>
    <scope>NUCLEOTIDE SEQUENCE [LARGE SCALE GENOMIC DNA]</scope>
    <source>
        <strain evidence="8 9">AS 1.542</strain>
    </source>
</reference>
<dbReference type="EMBL" id="LOQT01000024">
    <property type="protein sequence ID" value="OKX79271.1"/>
    <property type="molecule type" value="Genomic_DNA"/>
</dbReference>
<feature type="transmembrane region" description="Helical" evidence="6">
    <location>
        <begin position="328"/>
        <end position="349"/>
    </location>
</feature>
<evidence type="ECO:0000313" key="8">
    <source>
        <dbReference type="EMBL" id="OKX79271.1"/>
    </source>
</evidence>
<feature type="transmembrane region" description="Helical" evidence="6">
    <location>
        <begin position="100"/>
        <end position="124"/>
    </location>
</feature>
<evidence type="ECO:0000256" key="4">
    <source>
        <dbReference type="ARBA" id="ARBA00023136"/>
    </source>
</evidence>
<keyword evidence="2 6" id="KW-0812">Transmembrane</keyword>
<gene>
    <name evidence="8" type="ORF">AUP69_11075</name>
</gene>
<dbReference type="GO" id="GO:0022857">
    <property type="term" value="F:transmembrane transporter activity"/>
    <property type="evidence" value="ECO:0007669"/>
    <property type="project" value="InterPro"/>
</dbReference>
<name>A0AB36I5Q5_CORGT</name>
<dbReference type="Gene3D" id="1.20.1250.20">
    <property type="entry name" value="MFS general substrate transporter like domains"/>
    <property type="match status" value="2"/>
</dbReference>
<feature type="region of interest" description="Disordered" evidence="5">
    <location>
        <begin position="1"/>
        <end position="20"/>
    </location>
</feature>
<evidence type="ECO:0000256" key="2">
    <source>
        <dbReference type="ARBA" id="ARBA00022692"/>
    </source>
</evidence>
<evidence type="ECO:0000256" key="1">
    <source>
        <dbReference type="ARBA" id="ARBA00004651"/>
    </source>
</evidence>
<evidence type="ECO:0000259" key="7">
    <source>
        <dbReference type="PROSITE" id="PS50850"/>
    </source>
</evidence>
<evidence type="ECO:0000256" key="6">
    <source>
        <dbReference type="SAM" id="Phobius"/>
    </source>
</evidence>
<dbReference type="Proteomes" id="UP000186091">
    <property type="component" value="Unassembled WGS sequence"/>
</dbReference>
<dbReference type="InterPro" id="IPR020846">
    <property type="entry name" value="MFS_dom"/>
</dbReference>
<protein>
    <submittedName>
        <fullName evidence="8">MFS transporter</fullName>
    </submittedName>
</protein>
<evidence type="ECO:0000256" key="5">
    <source>
        <dbReference type="SAM" id="MobiDB-lite"/>
    </source>
</evidence>
<organism evidence="8 9">
    <name type="scientific">Corynebacterium glutamicum</name>
    <name type="common">Brevibacterium saccharolyticum</name>
    <dbReference type="NCBI Taxonomy" id="1718"/>
    <lineage>
        <taxon>Bacteria</taxon>
        <taxon>Bacillati</taxon>
        <taxon>Actinomycetota</taxon>
        <taxon>Actinomycetes</taxon>
        <taxon>Mycobacteriales</taxon>
        <taxon>Corynebacteriaceae</taxon>
        <taxon>Corynebacterium</taxon>
    </lineage>
</organism>
<dbReference type="InterPro" id="IPR036259">
    <property type="entry name" value="MFS_trans_sf"/>
</dbReference>
<dbReference type="PANTHER" id="PTHR11662:SF450">
    <property type="entry name" value="BLR1003 PROTEIN"/>
    <property type="match status" value="1"/>
</dbReference>
<dbReference type="PROSITE" id="PS50850">
    <property type="entry name" value="MFS"/>
    <property type="match status" value="1"/>
</dbReference>
<dbReference type="AlphaFoldDB" id="A0AB36I5Q5"/>
<comment type="subcellular location">
    <subcellularLocation>
        <location evidence="1">Cell membrane</location>
        <topology evidence="1">Multi-pass membrane protein</topology>
    </subcellularLocation>
</comment>